<evidence type="ECO:0000313" key="2">
    <source>
        <dbReference type="EMBL" id="MCD7452904.1"/>
    </source>
</evidence>
<dbReference type="EMBL" id="JACEIK010000227">
    <property type="protein sequence ID" value="MCD7452904.1"/>
    <property type="molecule type" value="Genomic_DNA"/>
</dbReference>
<organism evidence="2 3">
    <name type="scientific">Datura stramonium</name>
    <name type="common">Jimsonweed</name>
    <name type="synonym">Common thornapple</name>
    <dbReference type="NCBI Taxonomy" id="4076"/>
    <lineage>
        <taxon>Eukaryota</taxon>
        <taxon>Viridiplantae</taxon>
        <taxon>Streptophyta</taxon>
        <taxon>Embryophyta</taxon>
        <taxon>Tracheophyta</taxon>
        <taxon>Spermatophyta</taxon>
        <taxon>Magnoliopsida</taxon>
        <taxon>eudicotyledons</taxon>
        <taxon>Gunneridae</taxon>
        <taxon>Pentapetalae</taxon>
        <taxon>asterids</taxon>
        <taxon>lamiids</taxon>
        <taxon>Solanales</taxon>
        <taxon>Solanaceae</taxon>
        <taxon>Solanoideae</taxon>
        <taxon>Datureae</taxon>
        <taxon>Datura</taxon>
    </lineage>
</organism>
<evidence type="ECO:0000313" key="3">
    <source>
        <dbReference type="Proteomes" id="UP000823775"/>
    </source>
</evidence>
<evidence type="ECO:0000256" key="1">
    <source>
        <dbReference type="SAM" id="MobiDB-lite"/>
    </source>
</evidence>
<sequence>MTKNFLTEFVSLEVTRDDKIKKVERDLVRVVAIKKNCRVVENDLEPSRELVEFGIIGGDATIINHDDIEIDEFSPNFDVGGRGGGGGYYTNVGSVGGGGGGEGFSPINEEVRCPPKTPFTRGESSTVGVGTSKESSCFCKCLKCIEKIDSLILRMKSLENIVKILISKRGVKPSSKISDLYTPNVVKRRKRQISKALTRAKKKAKNTPRVMDEEKNLSQFVSHGMKPKESTLS</sequence>
<protein>
    <submittedName>
        <fullName evidence="2">Uncharacterized protein</fullName>
    </submittedName>
</protein>
<accession>A0ABS8S4W2</accession>
<keyword evidence="3" id="KW-1185">Reference proteome</keyword>
<gene>
    <name evidence="2" type="ORF">HAX54_018579</name>
</gene>
<name>A0ABS8S4W2_DATST</name>
<feature type="region of interest" description="Disordered" evidence="1">
    <location>
        <begin position="197"/>
        <end position="233"/>
    </location>
</feature>
<proteinExistence type="predicted"/>
<feature type="compositionally biased region" description="Basic residues" evidence="1">
    <location>
        <begin position="197"/>
        <end position="206"/>
    </location>
</feature>
<dbReference type="Proteomes" id="UP000823775">
    <property type="component" value="Unassembled WGS sequence"/>
</dbReference>
<comment type="caution">
    <text evidence="2">The sequence shown here is derived from an EMBL/GenBank/DDBJ whole genome shotgun (WGS) entry which is preliminary data.</text>
</comment>
<reference evidence="2 3" key="1">
    <citation type="journal article" date="2021" name="BMC Genomics">
        <title>Datura genome reveals duplications of psychoactive alkaloid biosynthetic genes and high mutation rate following tissue culture.</title>
        <authorList>
            <person name="Rajewski A."/>
            <person name="Carter-House D."/>
            <person name="Stajich J."/>
            <person name="Litt A."/>
        </authorList>
    </citation>
    <scope>NUCLEOTIDE SEQUENCE [LARGE SCALE GENOMIC DNA]</scope>
    <source>
        <strain evidence="2">AR-01</strain>
    </source>
</reference>